<dbReference type="AlphaFoldDB" id="A0A9P4QWX6"/>
<dbReference type="EMBL" id="ML996172">
    <property type="protein sequence ID" value="KAF2732773.1"/>
    <property type="molecule type" value="Genomic_DNA"/>
</dbReference>
<sequence length="106" mass="12124">MEAIEDAIAAIKLREPGDSFSYRAIANQFGVNRTTLSQRHQGRQAPMEAKIEAQHKVNLQQEMELVRYIEELTKRGLPPTRDMIKNFASQVVTEGVSKAWVTRFLH</sequence>
<comment type="caution">
    <text evidence="3">The sequence shown here is derived from an EMBL/GenBank/DDBJ whole genome shotgun (WGS) entry which is preliminary data.</text>
</comment>
<reference evidence="3" key="1">
    <citation type="journal article" date="2020" name="Stud. Mycol.">
        <title>101 Dothideomycetes genomes: a test case for predicting lifestyles and emergence of pathogens.</title>
        <authorList>
            <person name="Haridas S."/>
            <person name="Albert R."/>
            <person name="Binder M."/>
            <person name="Bloem J."/>
            <person name="Labutti K."/>
            <person name="Salamov A."/>
            <person name="Andreopoulos B."/>
            <person name="Baker S."/>
            <person name="Barry K."/>
            <person name="Bills G."/>
            <person name="Bluhm B."/>
            <person name="Cannon C."/>
            <person name="Castanera R."/>
            <person name="Culley D."/>
            <person name="Daum C."/>
            <person name="Ezra D."/>
            <person name="Gonzalez J."/>
            <person name="Henrissat B."/>
            <person name="Kuo A."/>
            <person name="Liang C."/>
            <person name="Lipzen A."/>
            <person name="Lutzoni F."/>
            <person name="Magnuson J."/>
            <person name="Mondo S."/>
            <person name="Nolan M."/>
            <person name="Ohm R."/>
            <person name="Pangilinan J."/>
            <person name="Park H.-J."/>
            <person name="Ramirez L."/>
            <person name="Alfaro M."/>
            <person name="Sun H."/>
            <person name="Tritt A."/>
            <person name="Yoshinaga Y."/>
            <person name="Zwiers L.-H."/>
            <person name="Turgeon B."/>
            <person name="Goodwin S."/>
            <person name="Spatafora J."/>
            <person name="Crous P."/>
            <person name="Grigoriev I."/>
        </authorList>
    </citation>
    <scope>NUCLEOTIDE SEQUENCE</scope>
    <source>
        <strain evidence="3">CBS 125425</strain>
    </source>
</reference>
<name>A0A9P4QWX6_9PLEO</name>
<protein>
    <recommendedName>
        <fullName evidence="2">HTH CENPB-type domain-containing protein</fullName>
    </recommendedName>
</protein>
<accession>A0A9P4QWX6</accession>
<dbReference type="SUPFAM" id="SSF46689">
    <property type="entry name" value="Homeodomain-like"/>
    <property type="match status" value="1"/>
</dbReference>
<dbReference type="InterPro" id="IPR006600">
    <property type="entry name" value="HTH_CenpB_DNA-bd_dom"/>
</dbReference>
<dbReference type="InterPro" id="IPR009057">
    <property type="entry name" value="Homeodomain-like_sf"/>
</dbReference>
<dbReference type="PROSITE" id="PS51253">
    <property type="entry name" value="HTH_CENPB"/>
    <property type="match status" value="1"/>
</dbReference>
<evidence type="ECO:0000256" key="1">
    <source>
        <dbReference type="ARBA" id="ARBA00023125"/>
    </source>
</evidence>
<feature type="domain" description="HTH CENPB-type" evidence="2">
    <location>
        <begin position="49"/>
        <end position="106"/>
    </location>
</feature>
<keyword evidence="1" id="KW-0238">DNA-binding</keyword>
<organism evidence="3 4">
    <name type="scientific">Polyplosphaeria fusca</name>
    <dbReference type="NCBI Taxonomy" id="682080"/>
    <lineage>
        <taxon>Eukaryota</taxon>
        <taxon>Fungi</taxon>
        <taxon>Dikarya</taxon>
        <taxon>Ascomycota</taxon>
        <taxon>Pezizomycotina</taxon>
        <taxon>Dothideomycetes</taxon>
        <taxon>Pleosporomycetidae</taxon>
        <taxon>Pleosporales</taxon>
        <taxon>Tetraplosphaeriaceae</taxon>
        <taxon>Polyplosphaeria</taxon>
    </lineage>
</organism>
<proteinExistence type="predicted"/>
<dbReference type="Proteomes" id="UP000799444">
    <property type="component" value="Unassembled WGS sequence"/>
</dbReference>
<evidence type="ECO:0000313" key="4">
    <source>
        <dbReference type="Proteomes" id="UP000799444"/>
    </source>
</evidence>
<dbReference type="GO" id="GO:0003677">
    <property type="term" value="F:DNA binding"/>
    <property type="evidence" value="ECO:0007669"/>
    <property type="project" value="UniProtKB-KW"/>
</dbReference>
<evidence type="ECO:0000313" key="3">
    <source>
        <dbReference type="EMBL" id="KAF2732773.1"/>
    </source>
</evidence>
<dbReference type="Pfam" id="PF03221">
    <property type="entry name" value="HTH_Tnp_Tc5"/>
    <property type="match status" value="1"/>
</dbReference>
<keyword evidence="4" id="KW-1185">Reference proteome</keyword>
<gene>
    <name evidence="3" type="ORF">EJ04DRAFT_440448</name>
</gene>
<dbReference type="OrthoDB" id="3942738at2759"/>
<evidence type="ECO:0000259" key="2">
    <source>
        <dbReference type="PROSITE" id="PS51253"/>
    </source>
</evidence>